<protein>
    <submittedName>
        <fullName evidence="6">PBP1A family penicillin-binding protein</fullName>
    </submittedName>
</protein>
<dbReference type="Pfam" id="PF00905">
    <property type="entry name" value="Transpeptidase"/>
    <property type="match status" value="1"/>
</dbReference>
<feature type="domain" description="Glycosyl transferase family 51" evidence="5">
    <location>
        <begin position="69"/>
        <end position="236"/>
    </location>
</feature>
<feature type="compositionally biased region" description="Acidic residues" evidence="2">
    <location>
        <begin position="934"/>
        <end position="947"/>
    </location>
</feature>
<organism evidence="6 7">
    <name type="scientific">Tissierella simiarum</name>
    <dbReference type="NCBI Taxonomy" id="2841534"/>
    <lineage>
        <taxon>Bacteria</taxon>
        <taxon>Bacillati</taxon>
        <taxon>Bacillota</taxon>
        <taxon>Tissierellia</taxon>
        <taxon>Tissierellales</taxon>
        <taxon>Tissierellaceae</taxon>
        <taxon>Tissierella</taxon>
    </lineage>
</organism>
<evidence type="ECO:0000259" key="5">
    <source>
        <dbReference type="Pfam" id="PF00912"/>
    </source>
</evidence>
<dbReference type="PANTHER" id="PTHR32282">
    <property type="entry name" value="BINDING PROTEIN TRANSPEPTIDASE, PUTATIVE-RELATED"/>
    <property type="match status" value="1"/>
</dbReference>
<keyword evidence="3" id="KW-1133">Transmembrane helix</keyword>
<keyword evidence="3" id="KW-0472">Membrane</keyword>
<dbReference type="InterPro" id="IPR001460">
    <property type="entry name" value="PCN-bd_Tpept"/>
</dbReference>
<dbReference type="RefSeq" id="WP_216519149.1">
    <property type="nucleotide sequence ID" value="NZ_JAHLPM010000007.1"/>
</dbReference>
<dbReference type="InterPro" id="IPR001264">
    <property type="entry name" value="Glyco_trans_51"/>
</dbReference>
<reference evidence="6 7" key="1">
    <citation type="submission" date="2021-06" db="EMBL/GenBank/DDBJ databases">
        <authorList>
            <person name="Sun Q."/>
            <person name="Li D."/>
        </authorList>
    </citation>
    <scope>NUCLEOTIDE SEQUENCE [LARGE SCALE GENOMIC DNA]</scope>
    <source>
        <strain evidence="6 7">MSJ-40</strain>
    </source>
</reference>
<dbReference type="InterPro" id="IPR050396">
    <property type="entry name" value="Glycosyltr_51/Transpeptidase"/>
</dbReference>
<sequence length="968" mass="107913">MSEDNKKKSKKKGRKGLKIFLVVLLMAIVISVGAVSGIILSILKDTPKIEPTNISSTLDQTSFILDPEGNVIEKIQTLEFRTIVSLNKMPIHLQEAFISIEDERFIDHIGVDPRGIVSSMIDNLKAGHIVRGASTITQQLARNLYLNNEKKWDRKIKEAYLALQIEKVLTKDQILEGYLNRVNLGQGAYGVQEAAQTYFSKNVENLSLAESALLAGIVKSPSKYAPYKTVSPENFDSTKHYEVGQLDILGEKYIAIYNEEAVKRQKIILNKLLELDKITKQEYEEALNENIKENLKPGQKKIKGISSYFTDYVKTQVVNSLINELGYTKEQAEKELFTGGLKIYSTMDVKLQRELEDVYNNFTEVLVGNPSKIKGPILVDWRLNSAKDIIDENKNIVYYKQENLLNENYDLVIEKGTFDIINENLVIKNKKLTPYKKHIDVADYYTIDERKNLVSHTVGSFTIPEGSFSVNESKEITIKSSFLNNNKDFYSVDGNGNLIIKEKYFFRSKDGIVQPQSATVILDYKTGQIKALVGGRDVEGARILNRATASQRQPGSAMKPIAAYLPALDNGFTAASPIDDVPFYINGKLWPRNWYRGYRGINTLRTSLEQSINVNSVRLVDSIGVKTSMEYLEKLGIINREHPEKDSFITSAENGSSNDENLSALALGGMTKGLTPLEITAAYGAIANGGVYLEPVSFTKILDKNGNLLLDNTPKETKVVSPEVAYVMGDILRTTVSNGIAGRAKLSNMAVGGKTGTTQNQADIWFVGFTPYYATGVWIGNDSPKITISKNSGTAAQLWKHIMTRAHEGLESKTSFNKPAGIVSVKVCTQSGKIPTDLCAHDPRGSTTKTEIFVKGTEPKEYCDVHVEVPIDITTGKVANEYCPIENVVNKVFVKRNPPYNPAEHGGIIPSDYQYSVPTGICDIHGPNTHIDDPIDDFFNEEDDEETYIPPNYNENNDYNNEDENNEN</sequence>
<evidence type="ECO:0000259" key="4">
    <source>
        <dbReference type="Pfam" id="PF00905"/>
    </source>
</evidence>
<dbReference type="Proteomes" id="UP000749471">
    <property type="component" value="Unassembled WGS sequence"/>
</dbReference>
<feature type="domain" description="Penicillin-binding protein transpeptidase" evidence="4">
    <location>
        <begin position="518"/>
        <end position="801"/>
    </location>
</feature>
<name>A0ABS6E5V5_9FIRM</name>
<keyword evidence="1" id="KW-0808">Transferase</keyword>
<evidence type="ECO:0000256" key="2">
    <source>
        <dbReference type="SAM" id="MobiDB-lite"/>
    </source>
</evidence>
<dbReference type="EMBL" id="JAHLPM010000007">
    <property type="protein sequence ID" value="MBU5438221.1"/>
    <property type="molecule type" value="Genomic_DNA"/>
</dbReference>
<evidence type="ECO:0000313" key="7">
    <source>
        <dbReference type="Proteomes" id="UP000749471"/>
    </source>
</evidence>
<comment type="caution">
    <text evidence="6">The sequence shown here is derived from an EMBL/GenBank/DDBJ whole genome shotgun (WGS) entry which is preliminary data.</text>
</comment>
<feature type="region of interest" description="Disordered" evidence="2">
    <location>
        <begin position="933"/>
        <end position="968"/>
    </location>
</feature>
<dbReference type="Pfam" id="PF00912">
    <property type="entry name" value="Transgly"/>
    <property type="match status" value="1"/>
</dbReference>
<accession>A0ABS6E5V5</accession>
<dbReference type="NCBIfam" id="TIGR02074">
    <property type="entry name" value="PBP_1a_fam"/>
    <property type="match status" value="1"/>
</dbReference>
<gene>
    <name evidence="6" type="ORF">KQI42_09385</name>
</gene>
<keyword evidence="7" id="KW-1185">Reference proteome</keyword>
<feature type="transmembrane region" description="Helical" evidence="3">
    <location>
        <begin position="20"/>
        <end position="43"/>
    </location>
</feature>
<evidence type="ECO:0000313" key="6">
    <source>
        <dbReference type="EMBL" id="MBU5438221.1"/>
    </source>
</evidence>
<proteinExistence type="predicted"/>
<evidence type="ECO:0000256" key="1">
    <source>
        <dbReference type="ARBA" id="ARBA00022679"/>
    </source>
</evidence>
<dbReference type="PANTHER" id="PTHR32282:SF33">
    <property type="entry name" value="PEPTIDOGLYCAN GLYCOSYLTRANSFERASE"/>
    <property type="match status" value="1"/>
</dbReference>
<evidence type="ECO:0000256" key="3">
    <source>
        <dbReference type="SAM" id="Phobius"/>
    </source>
</evidence>
<keyword evidence="3" id="KW-0812">Transmembrane</keyword>